<feature type="domain" description="GFO/IDH/MocA-like oxidoreductase" evidence="2">
    <location>
        <begin position="140"/>
        <end position="267"/>
    </location>
</feature>
<feature type="domain" description="Gfo/Idh/MocA-like oxidoreductase N-terminal" evidence="1">
    <location>
        <begin position="4"/>
        <end position="128"/>
    </location>
</feature>
<name>A0A2T0WU50_9RHOB</name>
<dbReference type="Pfam" id="PF22725">
    <property type="entry name" value="GFO_IDH_MocA_C3"/>
    <property type="match status" value="1"/>
</dbReference>
<evidence type="ECO:0000259" key="1">
    <source>
        <dbReference type="Pfam" id="PF01408"/>
    </source>
</evidence>
<dbReference type="InterPro" id="IPR000683">
    <property type="entry name" value="Gfo/Idh/MocA-like_OxRdtase_N"/>
</dbReference>
<reference evidence="3 4" key="1">
    <citation type="submission" date="2018-03" db="EMBL/GenBank/DDBJ databases">
        <title>Genomic Encyclopedia of Archaeal and Bacterial Type Strains, Phase II (KMG-II): from individual species to whole genera.</title>
        <authorList>
            <person name="Goeker M."/>
        </authorList>
    </citation>
    <scope>NUCLEOTIDE SEQUENCE [LARGE SCALE GENOMIC DNA]</scope>
    <source>
        <strain evidence="3 4">DSM 100212</strain>
    </source>
</reference>
<dbReference type="Gene3D" id="3.40.50.720">
    <property type="entry name" value="NAD(P)-binding Rossmann-like Domain"/>
    <property type="match status" value="1"/>
</dbReference>
<protein>
    <submittedName>
        <fullName evidence="3">Putative dehydrogenase</fullName>
    </submittedName>
</protein>
<dbReference type="Gene3D" id="3.30.360.10">
    <property type="entry name" value="Dihydrodipicolinate Reductase, domain 2"/>
    <property type="match status" value="1"/>
</dbReference>
<evidence type="ECO:0000313" key="3">
    <source>
        <dbReference type="EMBL" id="PRY90233.1"/>
    </source>
</evidence>
<dbReference type="InterPro" id="IPR051317">
    <property type="entry name" value="Gfo/Idh/MocA_oxidoreduct"/>
</dbReference>
<evidence type="ECO:0000313" key="4">
    <source>
        <dbReference type="Proteomes" id="UP000238392"/>
    </source>
</evidence>
<dbReference type="GO" id="GO:0000166">
    <property type="term" value="F:nucleotide binding"/>
    <property type="evidence" value="ECO:0007669"/>
    <property type="project" value="InterPro"/>
</dbReference>
<dbReference type="EMBL" id="PVTQ01000005">
    <property type="protein sequence ID" value="PRY90233.1"/>
    <property type="molecule type" value="Genomic_DNA"/>
</dbReference>
<dbReference type="InterPro" id="IPR055170">
    <property type="entry name" value="GFO_IDH_MocA-like_dom"/>
</dbReference>
<sequence length="363" mass="38745">MNRIRLGMVGGGQGAFIGAVHRMAARLDDRFDLVAGALSSNAARAQASADEIGLSRSYSDYRDMALAEAAREDGIQAVSIVTPNNMHLPMAKAFLEAGIHVICDKPMTATLAEAEELVQIAAGSKALFVLTHTYAGYHMVREARRLVAEGALGKIRMVHVEYVQDWLSEPVTGKQADWRVDPAQSGGGAIGDIGSHAAHLARYTSGLEIEAVAAQLSTFVEGRKVDDDAQMLLRLSGGAKGMLWASQVAPGHENDIRVRVIGDKASVDWCQTRCNELRFAPLGEAPRILTTGGAGFQGQTRVPAGHPEGYLEAFAQIYSDAADAILAGSVPDHLPSLQDGLKGMRFIAASVRSSADDARWTRL</sequence>
<dbReference type="SUPFAM" id="SSF55347">
    <property type="entry name" value="Glyceraldehyde-3-phosphate dehydrogenase-like, C-terminal domain"/>
    <property type="match status" value="1"/>
</dbReference>
<dbReference type="AlphaFoldDB" id="A0A2T0WU50"/>
<gene>
    <name evidence="3" type="ORF">CLV74_105214</name>
</gene>
<organism evidence="3 4">
    <name type="scientific">Donghicola tyrosinivorans</name>
    <dbReference type="NCBI Taxonomy" id="1652492"/>
    <lineage>
        <taxon>Bacteria</taxon>
        <taxon>Pseudomonadati</taxon>
        <taxon>Pseudomonadota</taxon>
        <taxon>Alphaproteobacteria</taxon>
        <taxon>Rhodobacterales</taxon>
        <taxon>Roseobacteraceae</taxon>
        <taxon>Donghicola</taxon>
    </lineage>
</organism>
<dbReference type="RefSeq" id="WP_245888503.1">
    <property type="nucleotide sequence ID" value="NZ_PVTQ01000005.1"/>
</dbReference>
<dbReference type="PANTHER" id="PTHR43708">
    <property type="entry name" value="CONSERVED EXPRESSED OXIDOREDUCTASE (EUROFUNG)"/>
    <property type="match status" value="1"/>
</dbReference>
<dbReference type="InterPro" id="IPR036291">
    <property type="entry name" value="NAD(P)-bd_dom_sf"/>
</dbReference>
<keyword evidence="4" id="KW-1185">Reference proteome</keyword>
<dbReference type="PANTHER" id="PTHR43708:SF3">
    <property type="entry name" value="OXIDOREDUCTASE"/>
    <property type="match status" value="1"/>
</dbReference>
<dbReference type="SUPFAM" id="SSF51735">
    <property type="entry name" value="NAD(P)-binding Rossmann-fold domains"/>
    <property type="match status" value="1"/>
</dbReference>
<comment type="caution">
    <text evidence="3">The sequence shown here is derived from an EMBL/GenBank/DDBJ whole genome shotgun (WGS) entry which is preliminary data.</text>
</comment>
<dbReference type="Proteomes" id="UP000238392">
    <property type="component" value="Unassembled WGS sequence"/>
</dbReference>
<proteinExistence type="predicted"/>
<accession>A0A2T0WU50</accession>
<dbReference type="Pfam" id="PF01408">
    <property type="entry name" value="GFO_IDH_MocA"/>
    <property type="match status" value="1"/>
</dbReference>
<evidence type="ECO:0000259" key="2">
    <source>
        <dbReference type="Pfam" id="PF22725"/>
    </source>
</evidence>